<feature type="region of interest" description="Disordered" evidence="5">
    <location>
        <begin position="625"/>
        <end position="647"/>
    </location>
</feature>
<keyword evidence="8" id="KW-1185">Reference proteome</keyword>
<dbReference type="SMART" id="SM00220">
    <property type="entry name" value="S_TKc"/>
    <property type="match status" value="1"/>
</dbReference>
<evidence type="ECO:0000313" key="8">
    <source>
        <dbReference type="Proteomes" id="UP000634476"/>
    </source>
</evidence>
<comment type="caution">
    <text evidence="7">The sequence shown here is derived from an EMBL/GenBank/DDBJ whole genome shotgun (WGS) entry which is preliminary data.</text>
</comment>
<dbReference type="PROSITE" id="PS50011">
    <property type="entry name" value="PROTEIN_KINASE_DOM"/>
    <property type="match status" value="1"/>
</dbReference>
<feature type="domain" description="Protein kinase" evidence="6">
    <location>
        <begin position="12"/>
        <end position="260"/>
    </location>
</feature>
<dbReference type="SUPFAM" id="SSF82171">
    <property type="entry name" value="DPP6 N-terminal domain-like"/>
    <property type="match status" value="1"/>
</dbReference>
<dbReference type="InterPro" id="IPR001680">
    <property type="entry name" value="WD40_rpt"/>
</dbReference>
<accession>A0A8J3T1N4</accession>
<name>A0A8J3T1N4_9ACTN</name>
<dbReference type="InterPro" id="IPR000719">
    <property type="entry name" value="Prot_kinase_dom"/>
</dbReference>
<keyword evidence="1" id="KW-0808">Transferase</keyword>
<dbReference type="SUPFAM" id="SSF50969">
    <property type="entry name" value="YVTN repeat-like/Quinoprotein amine dehydrogenase"/>
    <property type="match status" value="1"/>
</dbReference>
<evidence type="ECO:0000313" key="7">
    <source>
        <dbReference type="EMBL" id="GII04472.1"/>
    </source>
</evidence>
<dbReference type="Pfam" id="PF00069">
    <property type="entry name" value="Pkinase"/>
    <property type="match status" value="1"/>
</dbReference>
<dbReference type="GO" id="GO:0005524">
    <property type="term" value="F:ATP binding"/>
    <property type="evidence" value="ECO:0007669"/>
    <property type="project" value="UniProtKB-KW"/>
</dbReference>
<keyword evidence="2" id="KW-0547">Nucleotide-binding</keyword>
<gene>
    <name evidence="7" type="ORF">Pta02_64800</name>
</gene>
<evidence type="ECO:0000256" key="2">
    <source>
        <dbReference type="ARBA" id="ARBA00022741"/>
    </source>
</evidence>
<organism evidence="7 8">
    <name type="scientific">Planobispora takensis</name>
    <dbReference type="NCBI Taxonomy" id="1367882"/>
    <lineage>
        <taxon>Bacteria</taxon>
        <taxon>Bacillati</taxon>
        <taxon>Actinomycetota</taxon>
        <taxon>Actinomycetes</taxon>
        <taxon>Streptosporangiales</taxon>
        <taxon>Streptosporangiaceae</taxon>
        <taxon>Planobispora</taxon>
    </lineage>
</organism>
<reference evidence="7" key="1">
    <citation type="submission" date="2021-01" db="EMBL/GenBank/DDBJ databases">
        <title>Whole genome shotgun sequence of Planobispora takensis NBRC 109077.</title>
        <authorList>
            <person name="Komaki H."/>
            <person name="Tamura T."/>
        </authorList>
    </citation>
    <scope>NUCLEOTIDE SEQUENCE</scope>
    <source>
        <strain evidence="7">NBRC 109077</strain>
    </source>
</reference>
<dbReference type="GO" id="GO:0004674">
    <property type="term" value="F:protein serine/threonine kinase activity"/>
    <property type="evidence" value="ECO:0007669"/>
    <property type="project" value="TreeGrafter"/>
</dbReference>
<evidence type="ECO:0000256" key="4">
    <source>
        <dbReference type="ARBA" id="ARBA00022840"/>
    </source>
</evidence>
<dbReference type="InterPro" id="IPR011009">
    <property type="entry name" value="Kinase-like_dom_sf"/>
</dbReference>
<protein>
    <recommendedName>
        <fullName evidence="6">Protein kinase domain-containing protein</fullName>
    </recommendedName>
</protein>
<dbReference type="Gene3D" id="3.30.200.20">
    <property type="entry name" value="Phosphorylase Kinase, domain 1"/>
    <property type="match status" value="1"/>
</dbReference>
<proteinExistence type="predicted"/>
<dbReference type="InterPro" id="IPR015943">
    <property type="entry name" value="WD40/YVTN_repeat-like_dom_sf"/>
</dbReference>
<dbReference type="SMART" id="SM00320">
    <property type="entry name" value="WD40"/>
    <property type="match status" value="6"/>
</dbReference>
<keyword evidence="3" id="KW-0418">Kinase</keyword>
<dbReference type="Gene3D" id="2.130.10.10">
    <property type="entry name" value="YVTN repeat-like/Quinoprotein amine dehydrogenase"/>
    <property type="match status" value="4"/>
</dbReference>
<keyword evidence="4" id="KW-0067">ATP-binding</keyword>
<evidence type="ECO:0000259" key="6">
    <source>
        <dbReference type="PROSITE" id="PS50011"/>
    </source>
</evidence>
<dbReference type="CDD" id="cd14014">
    <property type="entry name" value="STKc_PknB_like"/>
    <property type="match status" value="1"/>
</dbReference>
<dbReference type="InterPro" id="IPR049052">
    <property type="entry name" value="nSTAND1"/>
</dbReference>
<dbReference type="Gene3D" id="1.10.510.10">
    <property type="entry name" value="Transferase(Phosphotransferase) domain 1"/>
    <property type="match status" value="1"/>
</dbReference>
<dbReference type="PANTHER" id="PTHR43289">
    <property type="entry name" value="MITOGEN-ACTIVATED PROTEIN KINASE KINASE KINASE 20-RELATED"/>
    <property type="match status" value="1"/>
</dbReference>
<dbReference type="EMBL" id="BOOK01000050">
    <property type="protein sequence ID" value="GII04472.1"/>
    <property type="molecule type" value="Genomic_DNA"/>
</dbReference>
<evidence type="ECO:0000256" key="1">
    <source>
        <dbReference type="ARBA" id="ARBA00022679"/>
    </source>
</evidence>
<evidence type="ECO:0000256" key="3">
    <source>
        <dbReference type="ARBA" id="ARBA00022777"/>
    </source>
</evidence>
<dbReference type="AlphaFoldDB" id="A0A8J3T1N4"/>
<sequence length="1192" mass="126221">MRSGDPVRLGDYWPATRLGSGGQGVVFEAYDAAANRVAVKLLHPHLVGDPAFRRRFGKEVRALRRVPPFCTARVIDHDLEGERPYIVSEFVPGPSLRRAVNQEGPLDGDALHRLAISIATALAAIHQAHVVHRDLKPENVLLGPDGPRVIDFGIARTSDASAATTEELMGTPSYMAPELFAGGQAEPAADVFAWGAVVLFAATGRDAFTGPAPVAVINRLLTHDPDLGMLPGKLRDLVGAALSKEPASRPSAQQLLLALLGGGAPPAGEDLLSDGAQAATGVRPPDALAAEPPLGVVAEQVYAGLPPAGRDMMRDMLLRLVDVRDDTQLPRAAGLGELTEGLPDPARQVLTELEQAALVRVTAGTVTMGKAALLHAWPRLHEWISADHEAIGRHRRLGEAAYHWAANGHHPEDLLQGSALHAALTWTSSARVRLNPTETEFVRTSRARSLQRRRRRRLVSAGMAVLLVASLTGGALAWQQSRRSDESDRRLAEQRAQVTARRLALQADALRDRDPAKAMLLSVAAYRVADVPEARAAVFGSLGQQQRHVFTDPVAANTGRALSEDGRVLVSAGGDRVTAYDVRTGKTITTFTGVGRGPSSAALGPDGDTLALGGDGVRLWSLRTGKPLGGGPSLPRSFRADGGSGGDPSELRFSPGGGYLHVHENVGGPFRGLWNVTRRKLELPQDAPSGVTEVGDAVLGPGDRFGVVGDNSGAGKLRTFPGDGPVEKKQLPGDLADQVLAFSPDGEIAAVEREGKVRLWDLSHGAWDERELEGAGGEAVFSADGEFLITFGAESGRSTLLLWRLSDAVQLLRLTMTSGVAGPPRISADDRMLTVLDDSGQVTVYDIGRQTRPPRARTDVTRVRSAADTLFGVTDGTVRTWSPPALTERDLKIGVGTGDESEEVGLAVTPDGRTLATSFMNNSVEGVELWDVATRRRLREVELELGGAEKTDLEISPDGRLLAVSAGLPNDYHGGGSVEVVDLGRGKVVKRFRPVAAGALSFSPDGTTLVTADPGGVDVIDLRAGKVLPREKGPGTLAREWMVLAPTGSLAVSPYGTRAVTLWDTRTWKPAGQLFRLPGRARNAKFSPDGSILAVAHGTQVTLFDVATGQQLGAPQGAAVDGETDYGVDAPFAAFSRDGGTLYMLGPDGGFQSLPLDPRRALAEVCGRAGRSLTSAEWQEHVGGDTPYVKVC</sequence>
<dbReference type="SUPFAM" id="SSF56112">
    <property type="entry name" value="Protein kinase-like (PK-like)"/>
    <property type="match status" value="1"/>
</dbReference>
<dbReference type="InterPro" id="IPR008271">
    <property type="entry name" value="Ser/Thr_kinase_AS"/>
</dbReference>
<dbReference type="Proteomes" id="UP000634476">
    <property type="component" value="Unassembled WGS sequence"/>
</dbReference>
<dbReference type="Pfam" id="PF20703">
    <property type="entry name" value="nSTAND1"/>
    <property type="match status" value="1"/>
</dbReference>
<dbReference type="PANTHER" id="PTHR43289:SF34">
    <property type="entry name" value="SERINE_THREONINE-PROTEIN KINASE YBDM-RELATED"/>
    <property type="match status" value="1"/>
</dbReference>
<evidence type="ECO:0000256" key="5">
    <source>
        <dbReference type="SAM" id="MobiDB-lite"/>
    </source>
</evidence>
<dbReference type="InterPro" id="IPR011044">
    <property type="entry name" value="Quino_amine_DH_bsu"/>
</dbReference>
<dbReference type="PROSITE" id="PS00108">
    <property type="entry name" value="PROTEIN_KINASE_ST"/>
    <property type="match status" value="1"/>
</dbReference>